<dbReference type="GO" id="GO:0004222">
    <property type="term" value="F:metalloendopeptidase activity"/>
    <property type="evidence" value="ECO:0007669"/>
    <property type="project" value="UniProtKB-UniRule"/>
</dbReference>
<dbReference type="Pfam" id="PF01400">
    <property type="entry name" value="Astacin"/>
    <property type="match status" value="1"/>
</dbReference>
<keyword evidence="5 9" id="KW-0862">Zinc</keyword>
<keyword evidence="1 9" id="KW-0645">Protease</keyword>
<evidence type="ECO:0000256" key="4">
    <source>
        <dbReference type="ARBA" id="ARBA00022801"/>
    </source>
</evidence>
<proteinExistence type="predicted"/>
<dbReference type="SMART" id="SM00235">
    <property type="entry name" value="ZnMc"/>
    <property type="match status" value="1"/>
</dbReference>
<dbReference type="PRINTS" id="PR00480">
    <property type="entry name" value="ASTACIN"/>
</dbReference>
<dbReference type="PANTHER" id="PTHR10127">
    <property type="entry name" value="DISCOIDIN, CUB, EGF, LAMININ , AND ZINC METALLOPROTEASE DOMAIN CONTAINING"/>
    <property type="match status" value="1"/>
</dbReference>
<name>E2RWP0_9TELE</name>
<feature type="chain" id="PRO_5005127760" description="Metalloendopeptidase" evidence="10">
    <location>
        <begin position="20"/>
        <end position="266"/>
    </location>
</feature>
<evidence type="ECO:0000256" key="10">
    <source>
        <dbReference type="RuleBase" id="RU361183"/>
    </source>
</evidence>
<feature type="signal peptide" evidence="10">
    <location>
        <begin position="1"/>
        <end position="19"/>
    </location>
</feature>
<feature type="domain" description="Peptidase M12A" evidence="11">
    <location>
        <begin position="68"/>
        <end position="266"/>
    </location>
</feature>
<evidence type="ECO:0000256" key="9">
    <source>
        <dbReference type="PROSITE-ProRule" id="PRU01211"/>
    </source>
</evidence>
<dbReference type="GO" id="GO:0006508">
    <property type="term" value="P:proteolysis"/>
    <property type="evidence" value="ECO:0007669"/>
    <property type="project" value="UniProtKB-KW"/>
</dbReference>
<organism evidence="12">
    <name type="scientific">Maulisia argipalla</name>
    <name type="common">palegold searsid</name>
    <dbReference type="NCBI Taxonomy" id="473320"/>
    <lineage>
        <taxon>Eukaryota</taxon>
        <taxon>Metazoa</taxon>
        <taxon>Chordata</taxon>
        <taxon>Craniata</taxon>
        <taxon>Vertebrata</taxon>
        <taxon>Euteleostomi</taxon>
        <taxon>Actinopterygii</taxon>
        <taxon>Neopterygii</taxon>
        <taxon>Teleostei</taxon>
        <taxon>Alepocephali</taxon>
        <taxon>Alepocephaliformes</taxon>
        <taxon>Platytroctidae</taxon>
        <taxon>Maulisia</taxon>
    </lineage>
</organism>
<feature type="binding site" evidence="9">
    <location>
        <position position="176"/>
    </location>
    <ligand>
        <name>Zn(2+)</name>
        <dbReference type="ChEBI" id="CHEBI:29105"/>
        <note>catalytic</note>
    </ligand>
</feature>
<evidence type="ECO:0000259" key="11">
    <source>
        <dbReference type="PROSITE" id="PS51864"/>
    </source>
</evidence>
<dbReference type="PROSITE" id="PS51864">
    <property type="entry name" value="ASTACIN"/>
    <property type="match status" value="1"/>
</dbReference>
<keyword evidence="6 9" id="KW-0482">Metalloprotease</keyword>
<keyword evidence="8" id="KW-1015">Disulfide bond</keyword>
<gene>
    <name evidence="12" type="primary">MaHE1</name>
</gene>
<dbReference type="MEROPS" id="M12.007"/>
<accession>E2RWP0</accession>
<keyword evidence="3 10" id="KW-0732">Signal</keyword>
<evidence type="ECO:0000256" key="3">
    <source>
        <dbReference type="ARBA" id="ARBA00022729"/>
    </source>
</evidence>
<evidence type="ECO:0000256" key="1">
    <source>
        <dbReference type="ARBA" id="ARBA00022670"/>
    </source>
</evidence>
<keyword evidence="4 9" id="KW-0378">Hydrolase</keyword>
<evidence type="ECO:0000256" key="2">
    <source>
        <dbReference type="ARBA" id="ARBA00022723"/>
    </source>
</evidence>
<dbReference type="GO" id="GO:0008270">
    <property type="term" value="F:zinc ion binding"/>
    <property type="evidence" value="ECO:0007669"/>
    <property type="project" value="UniProtKB-UniRule"/>
</dbReference>
<evidence type="ECO:0000256" key="7">
    <source>
        <dbReference type="ARBA" id="ARBA00023145"/>
    </source>
</evidence>
<sequence length="266" mass="30396">MEHRASLSLLVLLLGFSQALPIMEDGARDAILIDDTDTVDITTRILATNKGSSEFLVEGDLVVPKTRNAMRCWNNNCLWRKSSNGLVEVPYTLSSDFNYNHKMRTENAMKTFHRKTCIRFVPRSSQSDYISIENRDGCYSSLGRTGGKQVLSLNVYGCIYHGVIQHELNHALGFNHEQTRSDRDQYVRINWNNIQPDMAFNFQKENSNNLNTPYDYSSIMHYGRTAFAIHSGQDTITPIPDSYVQIGQRQDLSDIDILRINRLYGC</sequence>
<keyword evidence="7" id="KW-0865">Zymogen</keyword>
<dbReference type="PANTHER" id="PTHR10127:SF839">
    <property type="entry name" value="HATCHING ENZYME 1.2-RELATED"/>
    <property type="match status" value="1"/>
</dbReference>
<dbReference type="CDD" id="cd04283">
    <property type="entry name" value="ZnMc_hatching_enzyme"/>
    <property type="match status" value="1"/>
</dbReference>
<comment type="caution">
    <text evidence="9">Lacks conserved residue(s) required for the propagation of feature annotation.</text>
</comment>
<dbReference type="InterPro" id="IPR034039">
    <property type="entry name" value="ZnMP_hatching_enz"/>
</dbReference>
<dbReference type="InterPro" id="IPR024079">
    <property type="entry name" value="MetalloPept_cat_dom_sf"/>
</dbReference>
<dbReference type="SUPFAM" id="SSF55486">
    <property type="entry name" value="Metalloproteases ('zincins'), catalytic domain"/>
    <property type="match status" value="1"/>
</dbReference>
<dbReference type="AlphaFoldDB" id="E2RWP0"/>
<protein>
    <recommendedName>
        <fullName evidence="10">Metalloendopeptidase</fullName>
        <ecNumber evidence="10">3.4.24.-</ecNumber>
    </recommendedName>
</protein>
<feature type="binding site" evidence="9">
    <location>
        <position position="170"/>
    </location>
    <ligand>
        <name>Zn(2+)</name>
        <dbReference type="ChEBI" id="CHEBI:29105"/>
        <note>catalytic</note>
    </ligand>
</feature>
<keyword evidence="2 9" id="KW-0479">Metal-binding</keyword>
<comment type="cofactor">
    <cofactor evidence="9 10">
        <name>Zn(2+)</name>
        <dbReference type="ChEBI" id="CHEBI:29105"/>
    </cofactor>
    <text evidence="9 10">Binds 1 zinc ion per subunit.</text>
</comment>
<feature type="active site" evidence="9">
    <location>
        <position position="167"/>
    </location>
</feature>
<reference evidence="12" key="1">
    <citation type="submission" date="2010-03" db="EMBL/GenBank/DDBJ databases">
        <title>Exon-intron structure of hatching enzyme genes, with special reference to the phylogenetic position of basal euteleostean fishes.</title>
        <authorList>
            <person name="Kawaguchi M."/>
            <person name="Lavoue S."/>
            <person name="Hiroi J."/>
            <person name="Hayano H."/>
            <person name="Iuchi I."/>
            <person name="Yasumasu S."/>
            <person name="Nishida M."/>
        </authorList>
    </citation>
    <scope>NUCLEOTIDE SEQUENCE</scope>
</reference>
<evidence type="ECO:0000313" key="12">
    <source>
        <dbReference type="EMBL" id="BAJ23950.1"/>
    </source>
</evidence>
<dbReference type="Gene3D" id="3.40.390.10">
    <property type="entry name" value="Collagenase (Catalytic Domain)"/>
    <property type="match status" value="1"/>
</dbReference>
<dbReference type="FunFam" id="3.40.390.10:FF:000040">
    <property type="entry name" value="Metalloendopeptidase"/>
    <property type="match status" value="1"/>
</dbReference>
<dbReference type="EC" id="3.4.24.-" evidence="10"/>
<dbReference type="InterPro" id="IPR001506">
    <property type="entry name" value="Peptidase_M12A"/>
</dbReference>
<dbReference type="EMBL" id="AB549228">
    <property type="protein sequence ID" value="BAJ23950.1"/>
    <property type="molecule type" value="Genomic_DNA"/>
</dbReference>
<evidence type="ECO:0000256" key="8">
    <source>
        <dbReference type="ARBA" id="ARBA00023157"/>
    </source>
</evidence>
<dbReference type="InterPro" id="IPR006026">
    <property type="entry name" value="Peptidase_Metallo"/>
</dbReference>
<evidence type="ECO:0000256" key="6">
    <source>
        <dbReference type="ARBA" id="ARBA00023049"/>
    </source>
</evidence>
<evidence type="ECO:0000256" key="5">
    <source>
        <dbReference type="ARBA" id="ARBA00022833"/>
    </source>
</evidence>
<feature type="binding site" evidence="9">
    <location>
        <position position="166"/>
    </location>
    <ligand>
        <name>Zn(2+)</name>
        <dbReference type="ChEBI" id="CHEBI:29105"/>
        <note>catalytic</note>
    </ligand>
</feature>